<evidence type="ECO:0000256" key="9">
    <source>
        <dbReference type="ARBA" id="ARBA00022842"/>
    </source>
</evidence>
<evidence type="ECO:0000256" key="1">
    <source>
        <dbReference type="ARBA" id="ARBA00022490"/>
    </source>
</evidence>
<dbReference type="PROSITE" id="PS50880">
    <property type="entry name" value="TOPRIM"/>
    <property type="match status" value="1"/>
</dbReference>
<keyword evidence="9" id="KW-0460">Magnesium</keyword>
<keyword evidence="5" id="KW-0479">Metal-binding</keyword>
<evidence type="ECO:0000256" key="6">
    <source>
        <dbReference type="ARBA" id="ARBA00022730"/>
    </source>
</evidence>
<name>A0A510K020_9FUSO</name>
<gene>
    <name evidence="11" type="primary">rnmV</name>
    <name evidence="14" type="ORF">JMUB3870_1106</name>
</gene>
<evidence type="ECO:0000313" key="15">
    <source>
        <dbReference type="Proteomes" id="UP000422644"/>
    </source>
</evidence>
<comment type="subcellular location">
    <subcellularLocation>
        <location evidence="11">Cytoplasm</location>
    </subcellularLocation>
</comment>
<comment type="catalytic activity">
    <reaction evidence="11">
        <text>Endonucleolytic cleavage of RNA, removing 21 and 42 nucleotides, respectively, from the 5'- and 3'-termini of a 5S-rRNA precursor.</text>
        <dbReference type="EC" id="3.1.26.8"/>
    </reaction>
</comment>
<protein>
    <recommendedName>
        <fullName evidence="11 12">Ribonuclease M5</fullName>
        <ecNumber evidence="11 12">3.1.26.8</ecNumber>
    </recommendedName>
    <alternativeName>
        <fullName evidence="11">RNase M5</fullName>
    </alternativeName>
    <alternativeName>
        <fullName evidence="11">Ribosomal RNA terminal maturase M5</fullName>
    </alternativeName>
</protein>
<dbReference type="OrthoDB" id="9791329at2"/>
<dbReference type="GO" id="GO:0019843">
    <property type="term" value="F:rRNA binding"/>
    <property type="evidence" value="ECO:0007669"/>
    <property type="project" value="UniProtKB-KW"/>
</dbReference>
<evidence type="ECO:0000256" key="5">
    <source>
        <dbReference type="ARBA" id="ARBA00022723"/>
    </source>
</evidence>
<dbReference type="InterPro" id="IPR025156">
    <property type="entry name" value="RNase_M5_C"/>
</dbReference>
<dbReference type="RefSeq" id="WP_051354451.1">
    <property type="nucleotide sequence ID" value="NZ_AP019831.1"/>
</dbReference>
<dbReference type="GO" id="GO:0005737">
    <property type="term" value="C:cytoplasm"/>
    <property type="evidence" value="ECO:0007669"/>
    <property type="project" value="UniProtKB-SubCell"/>
</dbReference>
<dbReference type="PANTHER" id="PTHR39156">
    <property type="entry name" value="RIBONUCLEASE M5"/>
    <property type="match status" value="1"/>
</dbReference>
<proteinExistence type="inferred from homology"/>
<dbReference type="Pfam" id="PF13331">
    <property type="entry name" value="DUF4093"/>
    <property type="match status" value="1"/>
</dbReference>
<dbReference type="GO" id="GO:0046872">
    <property type="term" value="F:metal ion binding"/>
    <property type="evidence" value="ECO:0007669"/>
    <property type="project" value="UniProtKB-KW"/>
</dbReference>
<keyword evidence="2 11" id="KW-0690">Ribosome biogenesis</keyword>
<evidence type="ECO:0000259" key="13">
    <source>
        <dbReference type="PROSITE" id="PS50880"/>
    </source>
</evidence>
<reference evidence="14 15" key="1">
    <citation type="submission" date="2019-07" db="EMBL/GenBank/DDBJ databases">
        <title>Complete Genome Sequence of Leptotrichia trevisanii Strain JMUB3870.</title>
        <authorList>
            <person name="Watanabe S."/>
            <person name="Cui L."/>
        </authorList>
    </citation>
    <scope>NUCLEOTIDE SEQUENCE [LARGE SCALE GENOMIC DNA]</scope>
    <source>
        <strain evidence="14 15">JMUB3870</strain>
    </source>
</reference>
<dbReference type="Pfam" id="PF01751">
    <property type="entry name" value="Toprim"/>
    <property type="match status" value="1"/>
</dbReference>
<evidence type="ECO:0000256" key="8">
    <source>
        <dbReference type="ARBA" id="ARBA00022801"/>
    </source>
</evidence>
<dbReference type="SUPFAM" id="SSF110455">
    <property type="entry name" value="Toprim domain"/>
    <property type="match status" value="1"/>
</dbReference>
<dbReference type="PANTHER" id="PTHR39156:SF1">
    <property type="entry name" value="RIBONUCLEASE M5"/>
    <property type="match status" value="1"/>
</dbReference>
<evidence type="ECO:0000256" key="12">
    <source>
        <dbReference type="NCBIfam" id="TIGR00334"/>
    </source>
</evidence>
<evidence type="ECO:0000256" key="7">
    <source>
        <dbReference type="ARBA" id="ARBA00022759"/>
    </source>
</evidence>
<dbReference type="HAMAP" id="MF_01469">
    <property type="entry name" value="RNase_M5"/>
    <property type="match status" value="1"/>
</dbReference>
<evidence type="ECO:0000313" key="14">
    <source>
        <dbReference type="EMBL" id="BBM44988.1"/>
    </source>
</evidence>
<keyword evidence="7 11" id="KW-0255">Endonuclease</keyword>
<keyword evidence="6 11" id="KW-0699">rRNA-binding</keyword>
<dbReference type="InterPro" id="IPR006171">
    <property type="entry name" value="TOPRIM_dom"/>
</dbReference>
<dbReference type="GO" id="GO:0016853">
    <property type="term" value="F:isomerase activity"/>
    <property type="evidence" value="ECO:0007669"/>
    <property type="project" value="UniProtKB-KW"/>
</dbReference>
<evidence type="ECO:0000256" key="11">
    <source>
        <dbReference type="HAMAP-Rule" id="MF_01469"/>
    </source>
</evidence>
<evidence type="ECO:0000256" key="10">
    <source>
        <dbReference type="ARBA" id="ARBA00022884"/>
    </source>
</evidence>
<keyword evidence="14" id="KW-0413">Isomerase</keyword>
<evidence type="ECO:0000256" key="2">
    <source>
        <dbReference type="ARBA" id="ARBA00022517"/>
    </source>
</evidence>
<keyword evidence="3 11" id="KW-0698">rRNA processing</keyword>
<organism evidence="14 15">
    <name type="scientific">Leptotrichia trevisanii</name>
    <dbReference type="NCBI Taxonomy" id="109328"/>
    <lineage>
        <taxon>Bacteria</taxon>
        <taxon>Fusobacteriati</taxon>
        <taxon>Fusobacteriota</taxon>
        <taxon>Fusobacteriia</taxon>
        <taxon>Fusobacteriales</taxon>
        <taxon>Leptotrichiaceae</taxon>
        <taxon>Leptotrichia</taxon>
    </lineage>
</organism>
<sequence length="197" mass="22270">MKKEPKKQKEKLKIKINEIIVVEGRDDITAIKRVVDAHIIALNGFSALSKKTINKMIELSKNNDLILFTDPDFAGKKIRDTLKKYIPNIKHAFVSQKEATKNDNIGVENANDKAILEALKNVITSSQNIEDRFNISDLIDNGLISGSNTKERRIMLGDILKIGYYNAKQLLKALNSFNISKEQFERAVEEINKASVE</sequence>
<dbReference type="Gene3D" id="3.40.1360.10">
    <property type="match status" value="1"/>
</dbReference>
<keyword evidence="15" id="KW-1185">Reference proteome</keyword>
<dbReference type="EMBL" id="AP019831">
    <property type="protein sequence ID" value="BBM44988.1"/>
    <property type="molecule type" value="Genomic_DNA"/>
</dbReference>
<accession>A0A510K020</accession>
<dbReference type="EC" id="3.1.26.8" evidence="11 12"/>
<feature type="domain" description="Toprim" evidence="13">
    <location>
        <begin position="17"/>
        <end position="113"/>
    </location>
</feature>
<dbReference type="AlphaFoldDB" id="A0A510K020"/>
<keyword evidence="10 11" id="KW-0694">RNA-binding</keyword>
<dbReference type="InterPro" id="IPR004466">
    <property type="entry name" value="RNase_M5"/>
</dbReference>
<keyword evidence="4 11" id="KW-0540">Nuclease</keyword>
<dbReference type="SMART" id="SM00493">
    <property type="entry name" value="TOPRIM"/>
    <property type="match status" value="1"/>
</dbReference>
<dbReference type="NCBIfam" id="TIGR00334">
    <property type="entry name" value="5S_RNA_mat_M5"/>
    <property type="match status" value="1"/>
</dbReference>
<evidence type="ECO:0000256" key="3">
    <source>
        <dbReference type="ARBA" id="ARBA00022552"/>
    </source>
</evidence>
<evidence type="ECO:0000256" key="4">
    <source>
        <dbReference type="ARBA" id="ARBA00022722"/>
    </source>
</evidence>
<comment type="function">
    <text evidence="11">Required for correct processing of both the 5' and 3' ends of 5S rRNA precursor. Cleaves both sides of a double-stranded region yielding mature 5S rRNA in one step.</text>
</comment>
<dbReference type="Proteomes" id="UP000422644">
    <property type="component" value="Chromosome"/>
</dbReference>
<dbReference type="GO" id="GO:0006364">
    <property type="term" value="P:rRNA processing"/>
    <property type="evidence" value="ECO:0007669"/>
    <property type="project" value="UniProtKB-UniRule"/>
</dbReference>
<dbReference type="GO" id="GO:0043822">
    <property type="term" value="F:ribonuclease M5 activity"/>
    <property type="evidence" value="ECO:0007669"/>
    <property type="project" value="UniProtKB-UniRule"/>
</dbReference>
<keyword evidence="8 11" id="KW-0378">Hydrolase</keyword>
<keyword evidence="1 11" id="KW-0963">Cytoplasm</keyword>
<comment type="similarity">
    <text evidence="11">Belongs to the ribonuclease M5 family.</text>
</comment>